<comment type="caution">
    <text evidence="3">The sequence shown here is derived from an EMBL/GenBank/DDBJ whole genome shotgun (WGS) entry which is preliminary data.</text>
</comment>
<dbReference type="InterPro" id="IPR050904">
    <property type="entry name" value="Adhesion/Biosynth-related"/>
</dbReference>
<keyword evidence="1" id="KW-0732">Signal</keyword>
<dbReference type="PANTHER" id="PTHR10900:SF77">
    <property type="entry name" value="FI19380P1"/>
    <property type="match status" value="1"/>
</dbReference>
<dbReference type="PROSITE" id="PS51257">
    <property type="entry name" value="PROKAR_LIPOPROTEIN"/>
    <property type="match status" value="1"/>
</dbReference>
<gene>
    <name evidence="3" type="ORF">V1468_06450</name>
</gene>
<evidence type="ECO:0000259" key="2">
    <source>
        <dbReference type="PROSITE" id="PS50213"/>
    </source>
</evidence>
<feature type="signal peptide" evidence="1">
    <location>
        <begin position="1"/>
        <end position="25"/>
    </location>
</feature>
<dbReference type="PANTHER" id="PTHR10900">
    <property type="entry name" value="PERIOSTIN-RELATED"/>
    <property type="match status" value="1"/>
</dbReference>
<name>A0ABU7W4Q1_9FLAO</name>
<proteinExistence type="predicted"/>
<dbReference type="Pfam" id="PF02469">
    <property type="entry name" value="Fasciclin"/>
    <property type="match status" value="3"/>
</dbReference>
<evidence type="ECO:0000313" key="3">
    <source>
        <dbReference type="EMBL" id="MEF3078635.1"/>
    </source>
</evidence>
<reference evidence="3 4" key="1">
    <citation type="submission" date="2024-02" db="EMBL/GenBank/DDBJ databases">
        <title>Winogradskyella poriferorum JCM 12885.</title>
        <authorList>
            <person name="Zhang D.-F."/>
            <person name="Fu Z.-Y."/>
        </authorList>
    </citation>
    <scope>NUCLEOTIDE SEQUENCE [LARGE SCALE GENOMIC DNA]</scope>
    <source>
        <strain evidence="3 4">JCM 12885</strain>
    </source>
</reference>
<dbReference type="InterPro" id="IPR000782">
    <property type="entry name" value="FAS1_domain"/>
</dbReference>
<dbReference type="PROSITE" id="PS50213">
    <property type="entry name" value="FAS1"/>
    <property type="match status" value="3"/>
</dbReference>
<feature type="domain" description="FAS1" evidence="2">
    <location>
        <begin position="329"/>
        <end position="477"/>
    </location>
</feature>
<sequence length="482" mass="49061">MKIISKTFKLLTVFLLVLGVTGCSDDDDNNVSNPQSNTIVDVALANGFTSLAAALEATDLVTTLQGAGPFTVFAPTNEAFDDLLNATGLNLNSLTPEQEELVTNILLNHVIVGQEIPASTLISAGSGYASTASPGPVDGSTISLYYNVDNGVVELNGGSDVVDGIGADVTTPDVMASNGIIHIVDAVIGLPDIVDHALNNDNFTSLTGALGSENLVGALQADGPFTVFAPDNTAFGNFTNPNSNALSSILLNHVIDDFIVATDLVNAGAGYQKTLANGPTDLVDNDATNLSLYFNVGDDVVINGGPKVAATDIVGTNGVIHVVDAVIDVPTVVTFALADPNFSNLVAALSEADGSSANPMYIPTLQGDGPFTVFAPNNQAFADLLDGATVADLDDTLLNSVLAHHVSTAGNAVSGDLNPSGATTLPTLQGDDIIITLPSTNGAIADVEDGAGNTDVGIVAVDVQAGNGVIHVLNKVMLPSSN</sequence>
<dbReference type="SMART" id="SM00554">
    <property type="entry name" value="FAS1"/>
    <property type="match status" value="3"/>
</dbReference>
<feature type="domain" description="FAS1" evidence="2">
    <location>
        <begin position="190"/>
        <end position="327"/>
    </location>
</feature>
<dbReference type="Gene3D" id="2.30.180.10">
    <property type="entry name" value="FAS1 domain"/>
    <property type="match status" value="3"/>
</dbReference>
<dbReference type="InterPro" id="IPR036378">
    <property type="entry name" value="FAS1_dom_sf"/>
</dbReference>
<evidence type="ECO:0000313" key="4">
    <source>
        <dbReference type="Proteomes" id="UP001356704"/>
    </source>
</evidence>
<keyword evidence="4" id="KW-1185">Reference proteome</keyword>
<organism evidence="3 4">
    <name type="scientific">Winogradskyella poriferorum</name>
    <dbReference type="NCBI Taxonomy" id="307627"/>
    <lineage>
        <taxon>Bacteria</taxon>
        <taxon>Pseudomonadati</taxon>
        <taxon>Bacteroidota</taxon>
        <taxon>Flavobacteriia</taxon>
        <taxon>Flavobacteriales</taxon>
        <taxon>Flavobacteriaceae</taxon>
        <taxon>Winogradskyella</taxon>
    </lineage>
</organism>
<accession>A0ABU7W4Q1</accession>
<dbReference type="Proteomes" id="UP001356704">
    <property type="component" value="Unassembled WGS sequence"/>
</dbReference>
<protein>
    <submittedName>
        <fullName evidence="3">Fasciclin domain-containing protein</fullName>
    </submittedName>
</protein>
<dbReference type="RefSeq" id="WP_331809417.1">
    <property type="nucleotide sequence ID" value="NZ_JAZHOU010000002.1"/>
</dbReference>
<dbReference type="EMBL" id="JAZHOU010000002">
    <property type="protein sequence ID" value="MEF3078635.1"/>
    <property type="molecule type" value="Genomic_DNA"/>
</dbReference>
<feature type="domain" description="FAS1" evidence="2">
    <location>
        <begin position="35"/>
        <end position="188"/>
    </location>
</feature>
<evidence type="ECO:0000256" key="1">
    <source>
        <dbReference type="SAM" id="SignalP"/>
    </source>
</evidence>
<feature type="chain" id="PRO_5045687546" evidence="1">
    <location>
        <begin position="26"/>
        <end position="482"/>
    </location>
</feature>
<dbReference type="SUPFAM" id="SSF82153">
    <property type="entry name" value="FAS1 domain"/>
    <property type="match status" value="3"/>
</dbReference>